<dbReference type="NCBIfam" id="TIGR03624">
    <property type="entry name" value="putative hydrolase"/>
    <property type="match status" value="1"/>
</dbReference>
<dbReference type="Gene3D" id="1.20.150.30">
    <property type="entry name" value="Zincin-like metallopeptidase, N-terminal domain"/>
    <property type="match status" value="1"/>
</dbReference>
<dbReference type="NCBIfam" id="TIGR03883">
    <property type="entry name" value="DUF2342_F420"/>
    <property type="match status" value="1"/>
</dbReference>
<dbReference type="AlphaFoldDB" id="A0A345NQ57"/>
<dbReference type="Proteomes" id="UP000253790">
    <property type="component" value="Chromosome"/>
</dbReference>
<keyword evidence="3" id="KW-1185">Reference proteome</keyword>
<reference evidence="2 3" key="1">
    <citation type="submission" date="2018-07" db="EMBL/GenBank/DDBJ databases">
        <title>Complete genome sequencing of Ornithinimicrobium sp. AMA3305.</title>
        <authorList>
            <person name="Bae J.-W."/>
        </authorList>
    </citation>
    <scope>NUCLEOTIDE SEQUENCE [LARGE SCALE GENOMIC DNA]</scope>
    <source>
        <strain evidence="2 3">AMA3305</strain>
    </source>
</reference>
<evidence type="ECO:0000256" key="1">
    <source>
        <dbReference type="SAM" id="MobiDB-lite"/>
    </source>
</evidence>
<dbReference type="Pfam" id="PF10103">
    <property type="entry name" value="Zincin_2"/>
    <property type="match status" value="1"/>
</dbReference>
<dbReference type="InterPro" id="IPR018766">
    <property type="entry name" value="Zinicin_2"/>
</dbReference>
<dbReference type="PANTHER" id="PTHR39420">
    <property type="match status" value="1"/>
</dbReference>
<name>A0A345NQ57_9MICO</name>
<dbReference type="InterPro" id="IPR042271">
    <property type="entry name" value="Zinicin_2_N"/>
</dbReference>
<gene>
    <name evidence="2" type="ORF">DV701_14500</name>
</gene>
<dbReference type="InterPro" id="IPR022454">
    <property type="entry name" value="CHP03883_F420-assoc"/>
</dbReference>
<accession>A0A345NQ57</accession>
<dbReference type="PANTHER" id="PTHR39420:SF1">
    <property type="entry name" value="HYDROLASE"/>
    <property type="match status" value="1"/>
</dbReference>
<evidence type="ECO:0000313" key="2">
    <source>
        <dbReference type="EMBL" id="AXH97165.1"/>
    </source>
</evidence>
<evidence type="ECO:0000313" key="3">
    <source>
        <dbReference type="Proteomes" id="UP000253790"/>
    </source>
</evidence>
<protein>
    <submittedName>
        <fullName evidence="2">Coenzyme F420 biosynthesis protein</fullName>
    </submittedName>
</protein>
<feature type="compositionally biased region" description="Pro residues" evidence="1">
    <location>
        <begin position="7"/>
        <end position="18"/>
    </location>
</feature>
<feature type="region of interest" description="Disordered" evidence="1">
    <location>
        <begin position="1"/>
        <end position="27"/>
    </location>
</feature>
<dbReference type="KEGG" id="orn:DV701_14500"/>
<dbReference type="OrthoDB" id="142939at2"/>
<organism evidence="2 3">
    <name type="scientific">Ornithinimicrobium avium</name>
    <dbReference type="NCBI Taxonomy" id="2283195"/>
    <lineage>
        <taxon>Bacteria</taxon>
        <taxon>Bacillati</taxon>
        <taxon>Actinomycetota</taxon>
        <taxon>Actinomycetes</taxon>
        <taxon>Micrococcales</taxon>
        <taxon>Ornithinimicrobiaceae</taxon>
        <taxon>Ornithinimicrobium</taxon>
    </lineage>
</organism>
<sequence>MNSIPATPVPAPAEPGDPTPATAPDVRGSELVDWGFAATAAGRLVPPGPRAGRREVEALVTQLRSAGERAVGPVASTARMETPPGTPPALVVDRPGWIRANAASMGAMLGPVLDDVVSRKREADRQRAEQAGRTLPEVGQRTQKVGSTITGTEVAGILSWISTKVLGQYDLAPQGTPRLLFVAPNILSAERELEVDPSDFRLWVAVHEETHRVQFTAVPWLRQHVIDSARSIGSEMVPEPDRMGQRLGEIVSALPGVLRGETDITQVLATPEQRERLAEVTAVMSLLEGHADVVMDEVGPSVIPSVAEIRRKFQRRRKGAGNVDKMLRRLLGMEAKMRQYRDGAVFVRAVTDQVGVDGFNQVWSSPQTLPRPAEIADPAAWVARVHG</sequence>
<dbReference type="RefSeq" id="WP_114929268.1">
    <property type="nucleotide sequence ID" value="NZ_CP031229.1"/>
</dbReference>
<dbReference type="SUPFAM" id="SSF55486">
    <property type="entry name" value="Metalloproteases ('zincins'), catalytic domain"/>
    <property type="match status" value="1"/>
</dbReference>
<dbReference type="EMBL" id="CP031229">
    <property type="protein sequence ID" value="AXH97165.1"/>
    <property type="molecule type" value="Genomic_DNA"/>
</dbReference>
<proteinExistence type="predicted"/>